<dbReference type="PANTHER" id="PTHR42912:SF93">
    <property type="entry name" value="N6-ADENOSINE-METHYLTRANSFERASE TMT1A"/>
    <property type="match status" value="1"/>
</dbReference>
<dbReference type="Proteomes" id="UP000289465">
    <property type="component" value="Unassembled WGS sequence"/>
</dbReference>
<reference evidence="1 2" key="1">
    <citation type="submission" date="2018-07" db="EMBL/GenBank/DDBJ databases">
        <authorList>
            <person name="Peeters C."/>
        </authorList>
    </citation>
    <scope>NUCLEOTIDE SEQUENCE [LARGE SCALE GENOMIC DNA]</scope>
    <source>
        <strain evidence="1 2">LMG 30378</strain>
    </source>
</reference>
<protein>
    <submittedName>
        <fullName evidence="1">Ubiquinone/menaquinone biosynthesis C-methyltransferase UbiE</fullName>
        <ecNumber evidence="1">2.1.1.163</ecNumber>
    </submittedName>
</protein>
<dbReference type="InterPro" id="IPR050508">
    <property type="entry name" value="Methyltransf_Superfamily"/>
</dbReference>
<evidence type="ECO:0000313" key="1">
    <source>
        <dbReference type="EMBL" id="SSW65570.1"/>
    </source>
</evidence>
<evidence type="ECO:0000313" key="2">
    <source>
        <dbReference type="Proteomes" id="UP000289465"/>
    </source>
</evidence>
<name>A0A446CCH6_9BURK</name>
<dbReference type="AlphaFoldDB" id="A0A446CCH6"/>
<proteinExistence type="predicted"/>
<dbReference type="GO" id="GO:0032259">
    <property type="term" value="P:methylation"/>
    <property type="evidence" value="ECO:0007669"/>
    <property type="project" value="UniProtKB-KW"/>
</dbReference>
<gene>
    <name evidence="1" type="primary">ubiE_1</name>
    <name evidence="1" type="ORF">AVE30378_01734</name>
</gene>
<sequence length="194" mass="21753">MASSSELGPASRLYQPYLKAGHRILEIGSSSGTNLSLLTRGIGIDAYGIDPSETAVIKGHIEFPELHLSVGTADQLDFPDGYFDFILFGFCLYLVDRTLLTKTIAEADRCLKDGGHIAITDFRPDVPTTRPYKHFEGLISYKYPYEQIFLAFPHFQLVESRTFSHSEDAYHADPQERVSASVIRKSLQEGYQQL</sequence>
<dbReference type="EMBL" id="UFQC01000007">
    <property type="protein sequence ID" value="SSW65570.1"/>
    <property type="molecule type" value="Genomic_DNA"/>
</dbReference>
<organism evidence="1 2">
    <name type="scientific">Achromobacter veterisilvae</name>
    <dbReference type="NCBI Taxonomy" id="2069367"/>
    <lineage>
        <taxon>Bacteria</taxon>
        <taxon>Pseudomonadati</taxon>
        <taxon>Pseudomonadota</taxon>
        <taxon>Betaproteobacteria</taxon>
        <taxon>Burkholderiales</taxon>
        <taxon>Alcaligenaceae</taxon>
        <taxon>Achromobacter</taxon>
    </lineage>
</organism>
<dbReference type="PANTHER" id="PTHR42912">
    <property type="entry name" value="METHYLTRANSFERASE"/>
    <property type="match status" value="1"/>
</dbReference>
<dbReference type="SUPFAM" id="SSF53335">
    <property type="entry name" value="S-adenosyl-L-methionine-dependent methyltransferases"/>
    <property type="match status" value="1"/>
</dbReference>
<dbReference type="EC" id="2.1.1.163" evidence="1"/>
<dbReference type="GO" id="GO:0043770">
    <property type="term" value="F:demethylmenaquinone methyltransferase activity"/>
    <property type="evidence" value="ECO:0007669"/>
    <property type="project" value="UniProtKB-EC"/>
</dbReference>
<keyword evidence="1" id="KW-0489">Methyltransferase</keyword>
<keyword evidence="1" id="KW-0808">Transferase</keyword>
<dbReference type="Gene3D" id="3.40.50.150">
    <property type="entry name" value="Vaccinia Virus protein VP39"/>
    <property type="match status" value="1"/>
</dbReference>
<keyword evidence="1" id="KW-0830">Ubiquinone</keyword>
<dbReference type="Pfam" id="PF13489">
    <property type="entry name" value="Methyltransf_23"/>
    <property type="match status" value="1"/>
</dbReference>
<accession>A0A446CCH6</accession>
<dbReference type="InterPro" id="IPR029063">
    <property type="entry name" value="SAM-dependent_MTases_sf"/>
</dbReference>
<dbReference type="CDD" id="cd02440">
    <property type="entry name" value="AdoMet_MTases"/>
    <property type="match status" value="1"/>
</dbReference>